<evidence type="ECO:0000313" key="2">
    <source>
        <dbReference type="EMBL" id="OIW22461.1"/>
    </source>
</evidence>
<protein>
    <submittedName>
        <fullName evidence="2">Uncharacterized protein</fullName>
    </submittedName>
</protein>
<gene>
    <name evidence="2" type="ORF">CONLIGDRAFT_675080</name>
</gene>
<feature type="coiled-coil region" evidence="1">
    <location>
        <begin position="197"/>
        <end position="224"/>
    </location>
</feature>
<keyword evidence="3" id="KW-1185">Reference proteome</keyword>
<accession>A0A1J7I4R8</accession>
<dbReference type="OrthoDB" id="10255522at2759"/>
<dbReference type="InParanoid" id="A0A1J7I4R8"/>
<dbReference type="AlphaFoldDB" id="A0A1J7I4R8"/>
<sequence length="233" mass="24795">MPHKHNRHKKKAALMAAGQHGSDVSCSAAAMQQDAMMDDDTTSADQQVAVLGADNDSDPEGQMVAATQAYNQATALIAGSSTANAINTLGANNSVKNLAAMAAIGANGNPTPLLLAAAAMSLKEDVDRAFNHAEYSRQSAADALATETGFTDSLRKRWMDEMDKVYADNYNMRAENTVLKADVDRIKSGSGRLMAENWNLNQRIEGLEARVVALEQQVTALLLAGKVKDMGIN</sequence>
<reference evidence="2 3" key="1">
    <citation type="submission" date="2016-10" db="EMBL/GenBank/DDBJ databases">
        <title>Draft genome sequence of Coniochaeta ligniaria NRRL30616, a lignocellulolytic fungus for bioabatement of inhibitors in plant biomass hydrolysates.</title>
        <authorList>
            <consortium name="DOE Joint Genome Institute"/>
            <person name="Jimenez D.J."/>
            <person name="Hector R.E."/>
            <person name="Riley R."/>
            <person name="Sun H."/>
            <person name="Grigoriev I.V."/>
            <person name="Van Elsas J.D."/>
            <person name="Nichols N.N."/>
        </authorList>
    </citation>
    <scope>NUCLEOTIDE SEQUENCE [LARGE SCALE GENOMIC DNA]</scope>
    <source>
        <strain evidence="2 3">NRRL 30616</strain>
    </source>
</reference>
<evidence type="ECO:0000256" key="1">
    <source>
        <dbReference type="SAM" id="Coils"/>
    </source>
</evidence>
<evidence type="ECO:0000313" key="3">
    <source>
        <dbReference type="Proteomes" id="UP000182658"/>
    </source>
</evidence>
<name>A0A1J7I4R8_9PEZI</name>
<dbReference type="EMBL" id="KV875114">
    <property type="protein sequence ID" value="OIW22461.1"/>
    <property type="molecule type" value="Genomic_DNA"/>
</dbReference>
<organism evidence="2 3">
    <name type="scientific">Coniochaeta ligniaria NRRL 30616</name>
    <dbReference type="NCBI Taxonomy" id="1408157"/>
    <lineage>
        <taxon>Eukaryota</taxon>
        <taxon>Fungi</taxon>
        <taxon>Dikarya</taxon>
        <taxon>Ascomycota</taxon>
        <taxon>Pezizomycotina</taxon>
        <taxon>Sordariomycetes</taxon>
        <taxon>Sordariomycetidae</taxon>
        <taxon>Coniochaetales</taxon>
        <taxon>Coniochaetaceae</taxon>
        <taxon>Coniochaeta</taxon>
    </lineage>
</organism>
<keyword evidence="1" id="KW-0175">Coiled coil</keyword>
<proteinExistence type="predicted"/>
<dbReference type="Proteomes" id="UP000182658">
    <property type="component" value="Unassembled WGS sequence"/>
</dbReference>